<gene>
    <name evidence="2" type="ORF">ABGN05_04045</name>
</gene>
<dbReference type="Proteomes" id="UP001556692">
    <property type="component" value="Unassembled WGS sequence"/>
</dbReference>
<keyword evidence="3" id="KW-1185">Reference proteome</keyword>
<organism evidence="2 3">
    <name type="scientific">Aquibium pacificus</name>
    <dbReference type="NCBI Taxonomy" id="3153579"/>
    <lineage>
        <taxon>Bacteria</taxon>
        <taxon>Pseudomonadati</taxon>
        <taxon>Pseudomonadota</taxon>
        <taxon>Alphaproteobacteria</taxon>
        <taxon>Hyphomicrobiales</taxon>
        <taxon>Phyllobacteriaceae</taxon>
        <taxon>Aquibium</taxon>
    </lineage>
</organism>
<dbReference type="RefSeq" id="WP_367952700.1">
    <property type="nucleotide sequence ID" value="NZ_JBDPGJ010000001.1"/>
</dbReference>
<protein>
    <submittedName>
        <fullName evidence="2">Uncharacterized protein</fullName>
    </submittedName>
</protein>
<evidence type="ECO:0000313" key="2">
    <source>
        <dbReference type="EMBL" id="MEX0404832.1"/>
    </source>
</evidence>
<evidence type="ECO:0000256" key="1">
    <source>
        <dbReference type="SAM" id="SignalP"/>
    </source>
</evidence>
<sequence>MRSTRLVNITGLFIMFLSSIAVAADPLPLSHGIFVESSVGCSDVSNATALSYSGDELNSSKVIGTIVRVKKSNGSYRVTLDMNVQGEPSGQEIWTVKINGVKNMTVTFPYGTSSYRWCFHKMP</sequence>
<dbReference type="EMBL" id="JBDPGJ010000001">
    <property type="protein sequence ID" value="MEX0404832.1"/>
    <property type="molecule type" value="Genomic_DNA"/>
</dbReference>
<feature type="signal peptide" evidence="1">
    <location>
        <begin position="1"/>
        <end position="23"/>
    </location>
</feature>
<evidence type="ECO:0000313" key="3">
    <source>
        <dbReference type="Proteomes" id="UP001556692"/>
    </source>
</evidence>
<name>A0ABV3SDN6_9HYPH</name>
<accession>A0ABV3SDN6</accession>
<proteinExistence type="predicted"/>
<comment type="caution">
    <text evidence="2">The sequence shown here is derived from an EMBL/GenBank/DDBJ whole genome shotgun (WGS) entry which is preliminary data.</text>
</comment>
<reference evidence="2 3" key="1">
    <citation type="submission" date="2024-05" db="EMBL/GenBank/DDBJ databases">
        <authorList>
            <person name="Jiang F."/>
        </authorList>
    </citation>
    <scope>NUCLEOTIDE SEQUENCE [LARGE SCALE GENOMIC DNA]</scope>
    <source>
        <strain evidence="2 3">LZ166</strain>
    </source>
</reference>
<keyword evidence="1" id="KW-0732">Signal</keyword>
<feature type="chain" id="PRO_5045296195" evidence="1">
    <location>
        <begin position="24"/>
        <end position="123"/>
    </location>
</feature>